<organism evidence="1 2">
    <name type="scientific">Diphasiastrum complanatum</name>
    <name type="common">Issler's clubmoss</name>
    <name type="synonym">Lycopodium complanatum</name>
    <dbReference type="NCBI Taxonomy" id="34168"/>
    <lineage>
        <taxon>Eukaryota</taxon>
        <taxon>Viridiplantae</taxon>
        <taxon>Streptophyta</taxon>
        <taxon>Embryophyta</taxon>
        <taxon>Tracheophyta</taxon>
        <taxon>Lycopodiopsida</taxon>
        <taxon>Lycopodiales</taxon>
        <taxon>Lycopodiaceae</taxon>
        <taxon>Lycopodioideae</taxon>
        <taxon>Diphasiastrum</taxon>
    </lineage>
</organism>
<reference evidence="2" key="1">
    <citation type="journal article" date="2024" name="Proc. Natl. Acad. Sci. U.S.A.">
        <title>Extraordinary preservation of gene collinearity over three hundred million years revealed in homosporous lycophytes.</title>
        <authorList>
            <person name="Li C."/>
            <person name="Wickell D."/>
            <person name="Kuo L.Y."/>
            <person name="Chen X."/>
            <person name="Nie B."/>
            <person name="Liao X."/>
            <person name="Peng D."/>
            <person name="Ji J."/>
            <person name="Jenkins J."/>
            <person name="Williams M."/>
            <person name="Shu S."/>
            <person name="Plott C."/>
            <person name="Barry K."/>
            <person name="Rajasekar S."/>
            <person name="Grimwood J."/>
            <person name="Han X."/>
            <person name="Sun S."/>
            <person name="Hou Z."/>
            <person name="He W."/>
            <person name="Dai G."/>
            <person name="Sun C."/>
            <person name="Schmutz J."/>
            <person name="Leebens-Mack J.H."/>
            <person name="Li F.W."/>
            <person name="Wang L."/>
        </authorList>
    </citation>
    <scope>NUCLEOTIDE SEQUENCE [LARGE SCALE GENOMIC DNA]</scope>
    <source>
        <strain evidence="2">cv. PW_Plant_1</strain>
    </source>
</reference>
<keyword evidence="2" id="KW-1185">Reference proteome</keyword>
<dbReference type="EMBL" id="CM055100">
    <property type="protein sequence ID" value="KAJ7545002.1"/>
    <property type="molecule type" value="Genomic_DNA"/>
</dbReference>
<accession>A0ACC2CSS6</accession>
<sequence length="1115" mass="124311">METKFLYSVSRENISAGSYVTLVSRRYHGDISHKPGNKSEYLCSGTFNSIASRCRGVHSQSIKLKWEGPGNAKFRVEVSNQRGYSGPIFKMPALVYQKGSSSREFFRDLQAGGLMMCQFPVLRSILVFEDNLNNDPFSCFKILVSQRRSKVKYIMNDIKHQSRSFLPEAIKSKASSGLDSITVVHSGNFHKPDSNSNLTDETWKIQSCSISKVSANVSQDRVARQDKQKLSCNFNYLISPNQALIRVGMLYKQGNLREGLQVLMGMSQKAMLKYALVYVHLLRECGKKKVLRDGKQIHNQVISCRLEGNAYIASALISMYAKCGSLQDARMVFDKTPNMNIVSWTAMIAGYAKQGDGEEAMALFLRMKRQRFQPDKVTFIWVLNACASVGCLEQGKQIHDEVIEAGLESDIFVATALVDMYSKCGCLVLAQNVFDKMPERNLVSWNAMIAGHVKHGSRIEEALNLSEQLKCKGLKADAVTYVSLVGACARFQTLDRGKQVHAEILAAGLESNIFVGTALIDMYSKCGSLLDARQVFDRMPMRNVVAWNAMIAGYAKHGDGNEALKLFQCMKYGGVRPDGVTFVEVLCACSRLAALEQGRQVHSDIIKGGYHTDIFVGTALVDMYAKCGSLAQANKVLHQMTVRNVISWNALLAGYTKLGKHNEVLELFWKMKLENIVPDEVTFSCILNACNSHEALEAGKQIHAEIIERGLHSDVFMGNALINMYSNCGSILQARRVFDGMHTPNVVSWTSMATAYVKHGDPAEALRLCKEMQEDGLKPDEMTFVCMLDACTKLGALEMGMQIHSDIIEAGFESNVFIGTSLINMYGKCGSFAHAIQTFDFIPTRNTITWNAVISMYSKHGRSMEALAVFKKMKQEGFKPDGVTFVCILNACASLTALEQGQQVHVDIVEAGYESDIFVGNALIDMYAKCGDIEQAFWVFNQMPEKNIISWNAIIAGFCIHAHSAEALRLFRKMQEQQLKPDKITFVSLLSLCSHLGLVERGRGLFDSMIRDYGLEPSSEHYGCLTDLLGRAGLLKEAEHFIAEMPIPPHISNWMSLLGACRIHTNLELAESTARNILKLEPRNSAACVLMSNIYAMSGKWDKVMEWREMMKEKE</sequence>
<gene>
    <name evidence="1" type="ORF">O6H91_09G102400</name>
</gene>
<dbReference type="Proteomes" id="UP001162992">
    <property type="component" value="Chromosome 9"/>
</dbReference>
<protein>
    <submittedName>
        <fullName evidence="1">Uncharacterized protein</fullName>
    </submittedName>
</protein>
<evidence type="ECO:0000313" key="1">
    <source>
        <dbReference type="EMBL" id="KAJ7545002.1"/>
    </source>
</evidence>
<name>A0ACC2CSS6_DIPCM</name>
<comment type="caution">
    <text evidence="1">The sequence shown here is derived from an EMBL/GenBank/DDBJ whole genome shotgun (WGS) entry which is preliminary data.</text>
</comment>
<evidence type="ECO:0000313" key="2">
    <source>
        <dbReference type="Proteomes" id="UP001162992"/>
    </source>
</evidence>
<proteinExistence type="predicted"/>